<protein>
    <submittedName>
        <fullName evidence="2">Uncharacterized protein</fullName>
    </submittedName>
</protein>
<dbReference type="RefSeq" id="WP_043670193.1">
    <property type="nucleotide sequence ID" value="NZ_BDCI01000017.1"/>
</dbReference>
<keyword evidence="1" id="KW-0812">Transmembrane</keyword>
<organism evidence="2 3">
    <name type="scientific">Nocardia vulneris</name>
    <dbReference type="NCBI Taxonomy" id="1141657"/>
    <lineage>
        <taxon>Bacteria</taxon>
        <taxon>Bacillati</taxon>
        <taxon>Actinomycetota</taxon>
        <taxon>Actinomycetes</taxon>
        <taxon>Mycobacteriales</taxon>
        <taxon>Nocardiaceae</taxon>
        <taxon>Nocardia</taxon>
    </lineage>
</organism>
<name>A0ABR4ZG19_9NOCA</name>
<gene>
    <name evidence="2" type="ORF">FG87_14960</name>
</gene>
<dbReference type="Proteomes" id="UP000031364">
    <property type="component" value="Unassembled WGS sequence"/>
</dbReference>
<feature type="transmembrane region" description="Helical" evidence="1">
    <location>
        <begin position="39"/>
        <end position="55"/>
    </location>
</feature>
<keyword evidence="1" id="KW-0472">Membrane</keyword>
<evidence type="ECO:0000313" key="3">
    <source>
        <dbReference type="Proteomes" id="UP000031364"/>
    </source>
</evidence>
<comment type="caution">
    <text evidence="2">The sequence shown here is derived from an EMBL/GenBank/DDBJ whole genome shotgun (WGS) entry which is preliminary data.</text>
</comment>
<reference evidence="2 3" key="1">
    <citation type="journal article" date="2014" name="Int. J. Syst. Evol. Microbiol.">
        <title>Nocardia vulneris sp. nov., isolated from wounds of human patients in North America.</title>
        <authorList>
            <person name="Lasker B.A."/>
            <person name="Bell M."/>
            <person name="Klenk H.P."/>
            <person name="Sproer C."/>
            <person name="Schumann C."/>
            <person name="Schumann P."/>
            <person name="Brown J.M."/>
        </authorList>
    </citation>
    <scope>NUCLEOTIDE SEQUENCE [LARGE SCALE GENOMIC DNA]</scope>
    <source>
        <strain evidence="2 3">W9851</strain>
    </source>
</reference>
<evidence type="ECO:0000256" key="1">
    <source>
        <dbReference type="SAM" id="Phobius"/>
    </source>
</evidence>
<dbReference type="EMBL" id="JNFP01000015">
    <property type="protein sequence ID" value="KIA64255.1"/>
    <property type="molecule type" value="Genomic_DNA"/>
</dbReference>
<evidence type="ECO:0000313" key="2">
    <source>
        <dbReference type="EMBL" id="KIA64255.1"/>
    </source>
</evidence>
<proteinExistence type="predicted"/>
<accession>A0ABR4ZG19</accession>
<sequence length="59" mass="6029">MAAASADPAKFLGFPPGIAALAAIALLVCIGARWWWTPLLATMIALLIIVAAVAARRAA</sequence>
<keyword evidence="3" id="KW-1185">Reference proteome</keyword>
<feature type="transmembrane region" description="Helical" evidence="1">
    <location>
        <begin position="12"/>
        <end position="33"/>
    </location>
</feature>
<keyword evidence="1" id="KW-1133">Transmembrane helix</keyword>